<name>A0A1J4KT28_9EUKA</name>
<dbReference type="SMART" id="SM00220">
    <property type="entry name" value="S_TKc"/>
    <property type="match status" value="1"/>
</dbReference>
<dbReference type="Proteomes" id="UP000179807">
    <property type="component" value="Unassembled WGS sequence"/>
</dbReference>
<dbReference type="AlphaFoldDB" id="A0A1J4KT28"/>
<evidence type="ECO:0000256" key="4">
    <source>
        <dbReference type="PROSITE-ProRule" id="PRU10141"/>
    </source>
</evidence>
<gene>
    <name evidence="7" type="ORF">TRFO_15249</name>
</gene>
<reference evidence="7" key="1">
    <citation type="submission" date="2016-10" db="EMBL/GenBank/DDBJ databases">
        <authorList>
            <person name="Benchimol M."/>
            <person name="Almeida L.G."/>
            <person name="Vasconcelos A.T."/>
            <person name="Perreira-Neves A."/>
            <person name="Rosa I.A."/>
            <person name="Tasca T."/>
            <person name="Bogo M.R."/>
            <person name="de Souza W."/>
        </authorList>
    </citation>
    <scope>NUCLEOTIDE SEQUENCE [LARGE SCALE GENOMIC DNA]</scope>
    <source>
        <strain evidence="7">K</strain>
    </source>
</reference>
<dbReference type="OrthoDB" id="4185642at2759"/>
<dbReference type="InterPro" id="IPR008271">
    <property type="entry name" value="Ser/Thr_kinase_AS"/>
</dbReference>
<dbReference type="GO" id="GO:0004674">
    <property type="term" value="F:protein serine/threonine kinase activity"/>
    <property type="evidence" value="ECO:0007669"/>
    <property type="project" value="UniProtKB-KW"/>
</dbReference>
<dbReference type="InterPro" id="IPR000719">
    <property type="entry name" value="Prot_kinase_dom"/>
</dbReference>
<keyword evidence="7" id="KW-0808">Transferase</keyword>
<dbReference type="GO" id="GO:0005524">
    <property type="term" value="F:ATP binding"/>
    <property type="evidence" value="ECO:0007669"/>
    <property type="project" value="UniProtKB-UniRule"/>
</dbReference>
<dbReference type="PROSITE" id="PS00107">
    <property type="entry name" value="PROTEIN_KINASE_ATP"/>
    <property type="match status" value="1"/>
</dbReference>
<keyword evidence="7" id="KW-0418">Kinase</keyword>
<keyword evidence="2 4" id="KW-0547">Nucleotide-binding</keyword>
<dbReference type="SUPFAM" id="SSF56112">
    <property type="entry name" value="Protein kinase-like (PK-like)"/>
    <property type="match status" value="1"/>
</dbReference>
<keyword evidence="8" id="KW-1185">Reference proteome</keyword>
<dbReference type="RefSeq" id="XP_068367583.1">
    <property type="nucleotide sequence ID" value="XM_068498279.1"/>
</dbReference>
<evidence type="ECO:0000256" key="5">
    <source>
        <dbReference type="RuleBase" id="RU000304"/>
    </source>
</evidence>
<accession>A0A1J4KT28</accession>
<dbReference type="InterPro" id="IPR017441">
    <property type="entry name" value="Protein_kinase_ATP_BS"/>
</dbReference>
<dbReference type="InterPro" id="IPR011009">
    <property type="entry name" value="Kinase-like_dom_sf"/>
</dbReference>
<dbReference type="PANTHER" id="PTHR11909">
    <property type="entry name" value="CASEIN KINASE-RELATED"/>
    <property type="match status" value="1"/>
</dbReference>
<evidence type="ECO:0000313" key="8">
    <source>
        <dbReference type="Proteomes" id="UP000179807"/>
    </source>
</evidence>
<evidence type="ECO:0000256" key="3">
    <source>
        <dbReference type="ARBA" id="ARBA00022840"/>
    </source>
</evidence>
<dbReference type="Gene3D" id="1.10.510.10">
    <property type="entry name" value="Transferase(Phosphotransferase) domain 1"/>
    <property type="match status" value="1"/>
</dbReference>
<sequence>MRQSRPTFQISVGTRVLDLIVGPNIGRGAFGEIYSAIDTKTGILWALKTESLRAKRKTLYFEYQILTQVQSSPYFPRLGFYGRTENFAFFSMEALGPSLTAILRHFNKLQFNMSTSIRTVYHILKCIESFHSLGFVHRDIKPGNILTREGSEHPLCLIDFGLSKVYVNPETGQHLPQRRHVGFRGTRAFASRNAHLSRDLSRRDDLISWFYLAYEFIVAPLPWRHISDRNQILTCKDNFDVESLCAPVAPELYDIWKHISSLEFADAPNYSLIYHKVMEIAKSHEVNFDEPLEWAEFLHQNRQTVASQLGSIEATKYLNIIDDGAYSGNKETFDQPLISPNITTPSPFSHISVSEECCTCCKCY</sequence>
<dbReference type="VEuPathDB" id="TrichDB:TRFO_15249"/>
<dbReference type="FunFam" id="1.10.510.10:FF:000886">
    <property type="entry name" value="CK1 family protein kinase"/>
    <property type="match status" value="1"/>
</dbReference>
<comment type="caution">
    <text evidence="7">The sequence shown here is derived from an EMBL/GenBank/DDBJ whole genome shotgun (WGS) entry which is preliminary data.</text>
</comment>
<dbReference type="PROSITE" id="PS50011">
    <property type="entry name" value="PROTEIN_KINASE_DOM"/>
    <property type="match status" value="1"/>
</dbReference>
<protein>
    <recommendedName>
        <fullName evidence="1">non-specific serine/threonine protein kinase</fullName>
        <ecNumber evidence="1">2.7.11.1</ecNumber>
    </recommendedName>
</protein>
<organism evidence="7 8">
    <name type="scientific">Tritrichomonas foetus</name>
    <dbReference type="NCBI Taxonomy" id="1144522"/>
    <lineage>
        <taxon>Eukaryota</taxon>
        <taxon>Metamonada</taxon>
        <taxon>Parabasalia</taxon>
        <taxon>Tritrichomonadida</taxon>
        <taxon>Tritrichomonadidae</taxon>
        <taxon>Tritrichomonas</taxon>
    </lineage>
</organism>
<feature type="domain" description="Protein kinase" evidence="6">
    <location>
        <begin position="19"/>
        <end position="298"/>
    </location>
</feature>
<keyword evidence="3 4" id="KW-0067">ATP-binding</keyword>
<evidence type="ECO:0000256" key="2">
    <source>
        <dbReference type="ARBA" id="ARBA00022741"/>
    </source>
</evidence>
<dbReference type="EMBL" id="MLAK01000374">
    <property type="protein sequence ID" value="OHT14447.1"/>
    <property type="molecule type" value="Genomic_DNA"/>
</dbReference>
<evidence type="ECO:0000313" key="7">
    <source>
        <dbReference type="EMBL" id="OHT14447.1"/>
    </source>
</evidence>
<evidence type="ECO:0000259" key="6">
    <source>
        <dbReference type="PROSITE" id="PS50011"/>
    </source>
</evidence>
<dbReference type="InterPro" id="IPR050235">
    <property type="entry name" value="CK1_Ser-Thr_kinase"/>
</dbReference>
<proteinExistence type="inferred from homology"/>
<dbReference type="Pfam" id="PF00069">
    <property type="entry name" value="Pkinase"/>
    <property type="match status" value="1"/>
</dbReference>
<keyword evidence="5" id="KW-0723">Serine/threonine-protein kinase</keyword>
<dbReference type="EC" id="2.7.11.1" evidence="1"/>
<evidence type="ECO:0000256" key="1">
    <source>
        <dbReference type="ARBA" id="ARBA00012513"/>
    </source>
</evidence>
<dbReference type="PROSITE" id="PS00108">
    <property type="entry name" value="PROTEIN_KINASE_ST"/>
    <property type="match status" value="1"/>
</dbReference>
<comment type="similarity">
    <text evidence="5">Belongs to the protein kinase superfamily.</text>
</comment>
<feature type="binding site" evidence="4">
    <location>
        <position position="48"/>
    </location>
    <ligand>
        <name>ATP</name>
        <dbReference type="ChEBI" id="CHEBI:30616"/>
    </ligand>
</feature>
<dbReference type="GeneID" id="94832983"/>